<dbReference type="RefSeq" id="WP_279652321.1">
    <property type="nucleotide sequence ID" value="NZ_CP122539.1"/>
</dbReference>
<evidence type="ECO:0000313" key="1">
    <source>
        <dbReference type="EMBL" id="WGH76455.1"/>
    </source>
</evidence>
<keyword evidence="2" id="KW-1185">Reference proteome</keyword>
<reference evidence="1 2" key="1">
    <citation type="submission" date="2023-04" db="EMBL/GenBank/DDBJ databases">
        <title>Tenacibaculum tangerinum sp. nov., isolated from sea tidal flat of South Korea.</title>
        <authorList>
            <person name="Lee S.H."/>
            <person name="Kim J.-J."/>
        </authorList>
    </citation>
    <scope>NUCLEOTIDE SEQUENCE [LARGE SCALE GENOMIC DNA]</scope>
    <source>
        <strain evidence="1 2">GRR-S3-23</strain>
    </source>
</reference>
<dbReference type="EMBL" id="CP122539">
    <property type="protein sequence ID" value="WGH76455.1"/>
    <property type="molecule type" value="Genomic_DNA"/>
</dbReference>
<accession>A0ABY8L878</accession>
<proteinExistence type="predicted"/>
<sequence>MVKNIHNIGSILSKTEQKSVHGGDIILGDPDCPFGQCRNFFGRCSTLACNRV</sequence>
<organism evidence="1 2">
    <name type="scientific">Tenacibaculum tangerinum</name>
    <dbReference type="NCBI Taxonomy" id="3038772"/>
    <lineage>
        <taxon>Bacteria</taxon>
        <taxon>Pseudomonadati</taxon>
        <taxon>Bacteroidota</taxon>
        <taxon>Flavobacteriia</taxon>
        <taxon>Flavobacteriales</taxon>
        <taxon>Flavobacteriaceae</taxon>
        <taxon>Tenacibaculum</taxon>
    </lineage>
</organism>
<gene>
    <name evidence="1" type="ORF">P8625_04655</name>
</gene>
<evidence type="ECO:0008006" key="3">
    <source>
        <dbReference type="Google" id="ProtNLM"/>
    </source>
</evidence>
<name>A0ABY8L878_9FLAO</name>
<protein>
    <recommendedName>
        <fullName evidence="3">Bacteriocin</fullName>
    </recommendedName>
</protein>
<evidence type="ECO:0000313" key="2">
    <source>
        <dbReference type="Proteomes" id="UP001232001"/>
    </source>
</evidence>
<dbReference type="Proteomes" id="UP001232001">
    <property type="component" value="Chromosome"/>
</dbReference>